<proteinExistence type="predicted"/>
<name>A0A9P0TJT2_PIEBR</name>
<keyword evidence="3" id="KW-1185">Reference proteome</keyword>
<evidence type="ECO:0000256" key="1">
    <source>
        <dbReference type="SAM" id="MobiDB-lite"/>
    </source>
</evidence>
<sequence>MSGLHSKTNGPQEKARWTETEADVEEELHVTRKTYLRFSSRRISQCKTHWRSEDLNAGGRLYTATRGGGTRGHFRPLSWKRGDGLLRKGGGD</sequence>
<feature type="compositionally biased region" description="Polar residues" evidence="1">
    <location>
        <begin position="1"/>
        <end position="11"/>
    </location>
</feature>
<dbReference type="Proteomes" id="UP001152562">
    <property type="component" value="Unassembled WGS sequence"/>
</dbReference>
<dbReference type="EMBL" id="CALOZG010000021">
    <property type="protein sequence ID" value="CAH4031987.1"/>
    <property type="molecule type" value="Genomic_DNA"/>
</dbReference>
<evidence type="ECO:0000313" key="3">
    <source>
        <dbReference type="Proteomes" id="UP001152562"/>
    </source>
</evidence>
<accession>A0A9P0TJT2</accession>
<evidence type="ECO:0000313" key="2">
    <source>
        <dbReference type="EMBL" id="CAH4031987.1"/>
    </source>
</evidence>
<protein>
    <submittedName>
        <fullName evidence="2">Uncharacterized protein</fullName>
    </submittedName>
</protein>
<organism evidence="2 3">
    <name type="scientific">Pieris brassicae</name>
    <name type="common">White butterfly</name>
    <name type="synonym">Large white butterfly</name>
    <dbReference type="NCBI Taxonomy" id="7116"/>
    <lineage>
        <taxon>Eukaryota</taxon>
        <taxon>Metazoa</taxon>
        <taxon>Ecdysozoa</taxon>
        <taxon>Arthropoda</taxon>
        <taxon>Hexapoda</taxon>
        <taxon>Insecta</taxon>
        <taxon>Pterygota</taxon>
        <taxon>Neoptera</taxon>
        <taxon>Endopterygota</taxon>
        <taxon>Lepidoptera</taxon>
        <taxon>Glossata</taxon>
        <taxon>Ditrysia</taxon>
        <taxon>Papilionoidea</taxon>
        <taxon>Pieridae</taxon>
        <taxon>Pierinae</taxon>
        <taxon>Pieris</taxon>
    </lineage>
</organism>
<reference evidence="2" key="1">
    <citation type="submission" date="2022-05" db="EMBL/GenBank/DDBJ databases">
        <authorList>
            <person name="Okamura Y."/>
        </authorList>
    </citation>
    <scope>NUCLEOTIDE SEQUENCE</scope>
</reference>
<dbReference type="AlphaFoldDB" id="A0A9P0TJT2"/>
<feature type="region of interest" description="Disordered" evidence="1">
    <location>
        <begin position="1"/>
        <end position="23"/>
    </location>
</feature>
<comment type="caution">
    <text evidence="2">The sequence shown here is derived from an EMBL/GenBank/DDBJ whole genome shotgun (WGS) entry which is preliminary data.</text>
</comment>
<gene>
    <name evidence="2" type="ORF">PIBRA_LOCUS8436</name>
</gene>